<sequence length="57" mass="6867">MNIIEARKHLKKYQAELNKYQSLSRELMGYDDLIHTDKKITYFKKCIANIREQINAH</sequence>
<gene>
    <name evidence="1" type="ORF">P256_00049</name>
</gene>
<dbReference type="RefSeq" id="WP_023271657.1">
    <property type="nucleotide sequence ID" value="NZ_KI530712.1"/>
</dbReference>
<protein>
    <submittedName>
        <fullName evidence="1">Uncharacterized protein</fullName>
    </submittedName>
</protein>
<proteinExistence type="predicted"/>
<dbReference type="AlphaFoldDB" id="V2V0I4"/>
<dbReference type="HOGENOM" id="CLU_200183_1_0_6"/>
<organism evidence="1 2">
    <name type="scientific">Acinetobacter nectaris CIP 110549</name>
    <dbReference type="NCBI Taxonomy" id="1392540"/>
    <lineage>
        <taxon>Bacteria</taxon>
        <taxon>Pseudomonadati</taxon>
        <taxon>Pseudomonadota</taxon>
        <taxon>Gammaproteobacteria</taxon>
        <taxon>Moraxellales</taxon>
        <taxon>Moraxellaceae</taxon>
        <taxon>Acinetobacter</taxon>
    </lineage>
</organism>
<evidence type="ECO:0000313" key="2">
    <source>
        <dbReference type="Proteomes" id="UP000023785"/>
    </source>
</evidence>
<keyword evidence="2" id="KW-1185">Reference proteome</keyword>
<dbReference type="EMBL" id="AYER01000001">
    <property type="protein sequence ID" value="ESK41064.1"/>
    <property type="molecule type" value="Genomic_DNA"/>
</dbReference>
<dbReference type="Proteomes" id="UP000023785">
    <property type="component" value="Unassembled WGS sequence"/>
</dbReference>
<comment type="caution">
    <text evidence="1">The sequence shown here is derived from an EMBL/GenBank/DDBJ whole genome shotgun (WGS) entry which is preliminary data.</text>
</comment>
<name>V2V0I4_9GAMM</name>
<reference evidence="1 2" key="1">
    <citation type="submission" date="2013-10" db="EMBL/GenBank/DDBJ databases">
        <title>The Genome Sequence of Acinetobacter nectaris CIP 110549.</title>
        <authorList>
            <consortium name="The Broad Institute Genomics Platform"/>
            <consortium name="The Broad Institute Genome Sequencing Center for Infectious Disease"/>
            <person name="Cerqueira G."/>
            <person name="Feldgarden M."/>
            <person name="Courvalin P."/>
            <person name="Grillot-Courvalin C."/>
            <person name="Clermont D."/>
            <person name="Rocha E."/>
            <person name="Yoon E.-J."/>
            <person name="Nemec A."/>
            <person name="Young S.K."/>
            <person name="Zeng Q."/>
            <person name="Gargeya S."/>
            <person name="Fitzgerald M."/>
            <person name="Abouelleil A."/>
            <person name="Alvarado L."/>
            <person name="Berlin A.M."/>
            <person name="Chapman S.B."/>
            <person name="Gainer-Dewar J."/>
            <person name="Goldberg J."/>
            <person name="Gnerre S."/>
            <person name="Griggs A."/>
            <person name="Gujja S."/>
            <person name="Hansen M."/>
            <person name="Howarth C."/>
            <person name="Imamovic A."/>
            <person name="Ireland A."/>
            <person name="Larimer J."/>
            <person name="McCowan C."/>
            <person name="Murphy C."/>
            <person name="Pearson M."/>
            <person name="Poon T.W."/>
            <person name="Priest M."/>
            <person name="Roberts A."/>
            <person name="Saif S."/>
            <person name="Shea T."/>
            <person name="Sykes S."/>
            <person name="Wortman J."/>
            <person name="Nusbaum C."/>
            <person name="Birren B."/>
        </authorList>
    </citation>
    <scope>NUCLEOTIDE SEQUENCE [LARGE SCALE GENOMIC DNA]</scope>
    <source>
        <strain evidence="1 2">CIP 110549</strain>
    </source>
</reference>
<dbReference type="STRING" id="1392540.P256_00049"/>
<accession>V2V0I4</accession>
<evidence type="ECO:0000313" key="1">
    <source>
        <dbReference type="EMBL" id="ESK41064.1"/>
    </source>
</evidence>